<keyword evidence="10" id="KW-1185">Reference proteome</keyword>
<evidence type="ECO:0000313" key="9">
    <source>
        <dbReference type="EMBL" id="SMD45025.1"/>
    </source>
</evidence>
<dbReference type="GO" id="GO:0006402">
    <property type="term" value="P:mRNA catabolic process"/>
    <property type="evidence" value="ECO:0007669"/>
    <property type="project" value="UniProtKB-UniRule"/>
</dbReference>
<dbReference type="InterPro" id="IPR003029">
    <property type="entry name" value="S1_domain"/>
</dbReference>
<protein>
    <recommendedName>
        <fullName evidence="7">Polyribonucleotide nucleotidyltransferase</fullName>
        <ecNumber evidence="7">2.7.7.8</ecNumber>
    </recommendedName>
    <alternativeName>
        <fullName evidence="7">Polynucleotide phosphorylase</fullName>
        <shortName evidence="7">PNPase</shortName>
    </alternativeName>
</protein>
<dbReference type="InterPro" id="IPR012162">
    <property type="entry name" value="PNPase"/>
</dbReference>
<dbReference type="SMART" id="SM00322">
    <property type="entry name" value="KH"/>
    <property type="match status" value="1"/>
</dbReference>
<dbReference type="InterPro" id="IPR027408">
    <property type="entry name" value="PNPase/RNase_PH_dom_sf"/>
</dbReference>
<dbReference type="FunFam" id="3.30.1370.10:FF:000001">
    <property type="entry name" value="Polyribonucleotide nucleotidyltransferase"/>
    <property type="match status" value="1"/>
</dbReference>
<dbReference type="OrthoDB" id="9804305at2"/>
<dbReference type="InterPro" id="IPR015847">
    <property type="entry name" value="ExoRNase_PH_dom2"/>
</dbReference>
<comment type="similarity">
    <text evidence="1 7">Belongs to the polyribonucleotide nucleotidyltransferase family.</text>
</comment>
<accession>A0A1W2H806</accession>
<gene>
    <name evidence="7" type="primary">pnp</name>
    <name evidence="9" type="ORF">SAMN00777080_3664</name>
</gene>
<dbReference type="FunFam" id="3.30.230.70:FF:000001">
    <property type="entry name" value="Polyribonucleotide nucleotidyltransferase"/>
    <property type="match status" value="1"/>
</dbReference>
<dbReference type="EMBL" id="LT838813">
    <property type="protein sequence ID" value="SMD45025.1"/>
    <property type="molecule type" value="Genomic_DNA"/>
</dbReference>
<sequence>MLPNVISKSIILEDGREIIIETGALAKQADGAVVVKMGKAMLLATVVSKKEAGEGVDFLPMSVDYQEKFAASGKIPGGFLKREGRLSDYEILISRIVDRAIRPIFPDDYHADTNIAITLMSADEDVLPDCLAGLAASAALAVSDIPFNGPISEVRVGKIDGNLMINPTPKQLETASMEFIVAGSEEYILMVEGEANEISEDEMVEALQFAHEEIKKHCKVQKELSIAVGKEVKREYNHEKTDPALYEKMYGELYDKCYEVVARQIPNKSERSELIKAIKEGFIESLGEEHGFEASLIGPYFSKIHKEAARNLTLNEKKRLDGRKLDEVRPIWSVVDYLPSAHGSAIFTRGETQSITTCTLGTKMDEQMVDGAMISGFNKFFLHYNFPGFSTGEVKVNRGPGRREVGHGNLAMRALKKVLPTGDDNPYTIRIVSDILESNGSSSMATVCAGSLALMDAGIQIKAPVTGIAMGMISDSKTGNYSILSDILGDEDHLGDMDFKVTGTEKGITACQMDLKVEGLDYSVLKEALYQARAGRLHIMEEIKKTLSAPKPDLKPHTPRSFTMGIPKELIGAVIGPGGKVIQEIQKDTGATIIIEEKDNMGKINIFSNNQDSMNAAISRIKAIVAQPEIGETYTGIVKNIMPFGAFVEFMPGKDGLLHISEIKWERLENMEGVLEPGEEIQVKLIDVDKKTGKFKLSRKVLIPKPAKSENKD</sequence>
<dbReference type="PANTHER" id="PTHR11252:SF0">
    <property type="entry name" value="POLYRIBONUCLEOTIDE NUCLEOTIDYLTRANSFERASE 1, MITOCHONDRIAL"/>
    <property type="match status" value="1"/>
</dbReference>
<keyword evidence="6 7" id="KW-0694">RNA-binding</keyword>
<dbReference type="GO" id="GO:0005829">
    <property type="term" value="C:cytosol"/>
    <property type="evidence" value="ECO:0007669"/>
    <property type="project" value="TreeGrafter"/>
</dbReference>
<name>A0A1W2H806_9BACT</name>
<dbReference type="SUPFAM" id="SSF54791">
    <property type="entry name" value="Eukaryotic type KH-domain (KH-domain type I)"/>
    <property type="match status" value="1"/>
</dbReference>
<dbReference type="SMART" id="SM00316">
    <property type="entry name" value="S1"/>
    <property type="match status" value="1"/>
</dbReference>
<keyword evidence="3 7" id="KW-0808">Transferase</keyword>
<feature type="binding site" evidence="7">
    <location>
        <position position="492"/>
    </location>
    <ligand>
        <name>Mg(2+)</name>
        <dbReference type="ChEBI" id="CHEBI:18420"/>
    </ligand>
</feature>
<comment type="function">
    <text evidence="7">Involved in mRNA degradation. Catalyzes the phosphorolysis of single-stranded polyribonucleotides processively in the 3'- to 5'-direction.</text>
</comment>
<dbReference type="InterPro" id="IPR004087">
    <property type="entry name" value="KH_dom"/>
</dbReference>
<dbReference type="GO" id="GO:0004654">
    <property type="term" value="F:polyribonucleotide nucleotidyltransferase activity"/>
    <property type="evidence" value="ECO:0007669"/>
    <property type="project" value="UniProtKB-UniRule"/>
</dbReference>
<comment type="catalytic activity">
    <reaction evidence="7">
        <text>RNA(n+1) + phosphate = RNA(n) + a ribonucleoside 5'-diphosphate</text>
        <dbReference type="Rhea" id="RHEA:22096"/>
        <dbReference type="Rhea" id="RHEA-COMP:14527"/>
        <dbReference type="Rhea" id="RHEA-COMP:17342"/>
        <dbReference type="ChEBI" id="CHEBI:43474"/>
        <dbReference type="ChEBI" id="CHEBI:57930"/>
        <dbReference type="ChEBI" id="CHEBI:140395"/>
        <dbReference type="EC" id="2.7.7.8"/>
    </reaction>
</comment>
<keyword evidence="4 7" id="KW-0548">Nucleotidyltransferase</keyword>
<evidence type="ECO:0000256" key="2">
    <source>
        <dbReference type="ARBA" id="ARBA00022490"/>
    </source>
</evidence>
<dbReference type="InterPro" id="IPR004088">
    <property type="entry name" value="KH_dom_type_1"/>
</dbReference>
<keyword evidence="2 7" id="KW-0963">Cytoplasm</keyword>
<dbReference type="PANTHER" id="PTHR11252">
    <property type="entry name" value="POLYRIBONUCLEOTIDE NUCLEOTIDYLTRANSFERASE"/>
    <property type="match status" value="1"/>
</dbReference>
<dbReference type="InterPro" id="IPR036612">
    <property type="entry name" value="KH_dom_type_1_sf"/>
</dbReference>
<dbReference type="CDD" id="cd02393">
    <property type="entry name" value="KH-I_PNPase"/>
    <property type="match status" value="1"/>
</dbReference>
<organism evidence="9 10">
    <name type="scientific">Aquiflexum balticum DSM 16537</name>
    <dbReference type="NCBI Taxonomy" id="758820"/>
    <lineage>
        <taxon>Bacteria</taxon>
        <taxon>Pseudomonadati</taxon>
        <taxon>Bacteroidota</taxon>
        <taxon>Cytophagia</taxon>
        <taxon>Cytophagales</taxon>
        <taxon>Cyclobacteriaceae</taxon>
        <taxon>Aquiflexum</taxon>
    </lineage>
</organism>
<dbReference type="PIRSF" id="PIRSF005499">
    <property type="entry name" value="PNPase"/>
    <property type="match status" value="1"/>
</dbReference>
<dbReference type="PROSITE" id="PS50126">
    <property type="entry name" value="S1"/>
    <property type="match status" value="1"/>
</dbReference>
<dbReference type="SUPFAM" id="SSF54211">
    <property type="entry name" value="Ribosomal protein S5 domain 2-like"/>
    <property type="match status" value="2"/>
</dbReference>
<dbReference type="InterPro" id="IPR015848">
    <property type="entry name" value="PNPase_PH_RNA-bd_bac/org-type"/>
</dbReference>
<dbReference type="Pfam" id="PF00013">
    <property type="entry name" value="KH_1"/>
    <property type="match status" value="1"/>
</dbReference>
<dbReference type="GO" id="GO:0000175">
    <property type="term" value="F:3'-5'-RNA exonuclease activity"/>
    <property type="evidence" value="ECO:0007669"/>
    <property type="project" value="TreeGrafter"/>
</dbReference>
<evidence type="ECO:0000256" key="1">
    <source>
        <dbReference type="ARBA" id="ARBA00007404"/>
    </source>
</evidence>
<comment type="cofactor">
    <cofactor evidence="7">
        <name>Mg(2+)</name>
        <dbReference type="ChEBI" id="CHEBI:18420"/>
    </cofactor>
</comment>
<dbReference type="SUPFAM" id="SSF55666">
    <property type="entry name" value="Ribonuclease PH domain 2-like"/>
    <property type="match status" value="2"/>
</dbReference>
<dbReference type="RefSeq" id="WP_084121785.1">
    <property type="nucleotide sequence ID" value="NZ_LT838813.1"/>
</dbReference>
<dbReference type="Pfam" id="PF00575">
    <property type="entry name" value="S1"/>
    <property type="match status" value="1"/>
</dbReference>
<dbReference type="InterPro" id="IPR020568">
    <property type="entry name" value="Ribosomal_Su5_D2-typ_SF"/>
</dbReference>
<dbReference type="SUPFAM" id="SSF50249">
    <property type="entry name" value="Nucleic acid-binding proteins"/>
    <property type="match status" value="1"/>
</dbReference>
<evidence type="ECO:0000256" key="6">
    <source>
        <dbReference type="ARBA" id="ARBA00022884"/>
    </source>
</evidence>
<dbReference type="Gene3D" id="3.30.230.70">
    <property type="entry name" value="GHMP Kinase, N-terminal domain"/>
    <property type="match status" value="2"/>
</dbReference>
<keyword evidence="5 7" id="KW-0460">Magnesium</keyword>
<evidence type="ECO:0000256" key="4">
    <source>
        <dbReference type="ARBA" id="ARBA00022695"/>
    </source>
</evidence>
<keyword evidence="7" id="KW-0479">Metal-binding</keyword>
<feature type="binding site" evidence="7">
    <location>
        <position position="498"/>
    </location>
    <ligand>
        <name>Mg(2+)</name>
        <dbReference type="ChEBI" id="CHEBI:18420"/>
    </ligand>
</feature>
<dbReference type="GO" id="GO:0003723">
    <property type="term" value="F:RNA binding"/>
    <property type="evidence" value="ECO:0007669"/>
    <property type="project" value="UniProtKB-UniRule"/>
</dbReference>
<dbReference type="CDD" id="cd11363">
    <property type="entry name" value="RNase_PH_PNPase_1"/>
    <property type="match status" value="1"/>
</dbReference>
<evidence type="ECO:0000313" key="10">
    <source>
        <dbReference type="Proteomes" id="UP000192333"/>
    </source>
</evidence>
<dbReference type="Proteomes" id="UP000192333">
    <property type="component" value="Chromosome I"/>
</dbReference>
<dbReference type="InterPro" id="IPR036345">
    <property type="entry name" value="ExoRNase_PH_dom2_sf"/>
</dbReference>
<evidence type="ECO:0000256" key="5">
    <source>
        <dbReference type="ARBA" id="ARBA00022842"/>
    </source>
</evidence>
<dbReference type="Pfam" id="PF03726">
    <property type="entry name" value="PNPase"/>
    <property type="match status" value="1"/>
</dbReference>
<dbReference type="Pfam" id="PF01138">
    <property type="entry name" value="RNase_PH"/>
    <property type="match status" value="2"/>
</dbReference>
<dbReference type="NCBIfam" id="TIGR03591">
    <property type="entry name" value="polynuc_phos"/>
    <property type="match status" value="1"/>
</dbReference>
<comment type="subcellular location">
    <subcellularLocation>
        <location evidence="7">Cytoplasm</location>
    </subcellularLocation>
</comment>
<dbReference type="AlphaFoldDB" id="A0A1W2H806"/>
<dbReference type="EC" id="2.7.7.8" evidence="7"/>
<dbReference type="PROSITE" id="PS50084">
    <property type="entry name" value="KH_TYPE_1"/>
    <property type="match status" value="1"/>
</dbReference>
<evidence type="ECO:0000256" key="7">
    <source>
        <dbReference type="HAMAP-Rule" id="MF_01595"/>
    </source>
</evidence>
<dbReference type="Pfam" id="PF03725">
    <property type="entry name" value="RNase_PH_C"/>
    <property type="match status" value="1"/>
</dbReference>
<dbReference type="CDD" id="cd04472">
    <property type="entry name" value="S1_PNPase"/>
    <property type="match status" value="1"/>
</dbReference>
<dbReference type="NCBIfam" id="NF008805">
    <property type="entry name" value="PRK11824.1"/>
    <property type="match status" value="1"/>
</dbReference>
<dbReference type="Gene3D" id="3.30.1370.10">
    <property type="entry name" value="K Homology domain, type 1"/>
    <property type="match status" value="1"/>
</dbReference>
<dbReference type="GO" id="GO:0006396">
    <property type="term" value="P:RNA processing"/>
    <property type="evidence" value="ECO:0007669"/>
    <property type="project" value="InterPro"/>
</dbReference>
<dbReference type="Gene3D" id="2.40.50.140">
    <property type="entry name" value="Nucleic acid-binding proteins"/>
    <property type="match status" value="1"/>
</dbReference>
<evidence type="ECO:0000259" key="8">
    <source>
        <dbReference type="PROSITE" id="PS50126"/>
    </source>
</evidence>
<dbReference type="CDD" id="cd11364">
    <property type="entry name" value="RNase_PH_PNPase_2"/>
    <property type="match status" value="1"/>
</dbReference>
<dbReference type="InterPro" id="IPR001247">
    <property type="entry name" value="ExoRNase_PH_dom1"/>
</dbReference>
<dbReference type="GO" id="GO:0000287">
    <property type="term" value="F:magnesium ion binding"/>
    <property type="evidence" value="ECO:0007669"/>
    <property type="project" value="UniProtKB-UniRule"/>
</dbReference>
<dbReference type="HAMAP" id="MF_01595">
    <property type="entry name" value="PNPase"/>
    <property type="match status" value="1"/>
</dbReference>
<reference evidence="10" key="1">
    <citation type="submission" date="2017-04" db="EMBL/GenBank/DDBJ databases">
        <authorList>
            <person name="Varghese N."/>
            <person name="Submissions S."/>
        </authorList>
    </citation>
    <scope>NUCLEOTIDE SEQUENCE [LARGE SCALE GENOMIC DNA]</scope>
    <source>
        <strain evidence="10">DSM 16537</strain>
    </source>
</reference>
<evidence type="ECO:0000256" key="3">
    <source>
        <dbReference type="ARBA" id="ARBA00022679"/>
    </source>
</evidence>
<dbReference type="InterPro" id="IPR012340">
    <property type="entry name" value="NA-bd_OB-fold"/>
</dbReference>
<proteinExistence type="inferred from homology"/>
<dbReference type="STRING" id="758820.SAMN00777080_3664"/>
<feature type="domain" description="S1 motif" evidence="8">
    <location>
        <begin position="631"/>
        <end position="700"/>
    </location>
</feature>